<evidence type="ECO:0000256" key="2">
    <source>
        <dbReference type="ARBA" id="ARBA00022703"/>
    </source>
</evidence>
<dbReference type="InterPro" id="IPR008383">
    <property type="entry name" value="API5"/>
</dbReference>
<dbReference type="OMA" id="RCIKFLA"/>
<evidence type="ECO:0000256" key="3">
    <source>
        <dbReference type="SAM" id="MobiDB-lite"/>
    </source>
</evidence>
<evidence type="ECO:0000256" key="1">
    <source>
        <dbReference type="ARBA" id="ARBA00009515"/>
    </source>
</evidence>
<dbReference type="InterPro" id="IPR016024">
    <property type="entry name" value="ARM-type_fold"/>
</dbReference>
<dbReference type="PANTHER" id="PTHR12758:SF19">
    <property type="entry name" value="APOPTOSIS INHIBITOR 5"/>
    <property type="match status" value="1"/>
</dbReference>
<keyword evidence="5" id="KW-1185">Reference proteome</keyword>
<gene>
    <name evidence="4" type="ORF">FF38_08888</name>
</gene>
<dbReference type="STRING" id="7375.A0A0L0BWX3"/>
<dbReference type="GO" id="GO:0043066">
    <property type="term" value="P:negative regulation of apoptotic process"/>
    <property type="evidence" value="ECO:0007669"/>
    <property type="project" value="TreeGrafter"/>
</dbReference>
<dbReference type="EMBL" id="JRES01001220">
    <property type="protein sequence ID" value="KNC24506.1"/>
    <property type="molecule type" value="Genomic_DNA"/>
</dbReference>
<dbReference type="SUPFAM" id="SSF48371">
    <property type="entry name" value="ARM repeat"/>
    <property type="match status" value="1"/>
</dbReference>
<evidence type="ECO:0000313" key="4">
    <source>
        <dbReference type="EMBL" id="KNC24506.1"/>
    </source>
</evidence>
<evidence type="ECO:0000313" key="5">
    <source>
        <dbReference type="Proteomes" id="UP000037069"/>
    </source>
</evidence>
<comment type="similarity">
    <text evidence="1">Belongs to the API5 family.</text>
</comment>
<accession>A0A0L0BWX3</accession>
<name>A0A0L0BWX3_LUCCU</name>
<dbReference type="AlphaFoldDB" id="A0A0L0BWX3"/>
<dbReference type="Pfam" id="PF05918">
    <property type="entry name" value="API5"/>
    <property type="match status" value="1"/>
</dbReference>
<feature type="compositionally biased region" description="Basic and acidic residues" evidence="3">
    <location>
        <begin position="479"/>
        <end position="495"/>
    </location>
</feature>
<comment type="caution">
    <text evidence="4">The sequence shown here is derived from an EMBL/GenBank/DDBJ whole genome shotgun (WGS) entry which is preliminary data.</text>
</comment>
<feature type="region of interest" description="Disordered" evidence="3">
    <location>
        <begin position="470"/>
        <end position="543"/>
    </location>
</feature>
<dbReference type="GO" id="GO:0006915">
    <property type="term" value="P:apoptotic process"/>
    <property type="evidence" value="ECO:0007669"/>
    <property type="project" value="UniProtKB-KW"/>
</dbReference>
<proteinExistence type="inferred from homology"/>
<dbReference type="Proteomes" id="UP000037069">
    <property type="component" value="Unassembled WGS sequence"/>
</dbReference>
<sequence length="543" mass="61419">MDNIEHLYKCYEILSDAGDKISEHVSEYKDILKAVKGSSKEKRLASQFIGKFFKHFPDLSDTAIDAQLDLCEDDDMQIRRQAIKDLPKLCQDTVGITAKVGDTLAQLLVLDDPLELQQVNNSLQTIIKMDCKGSLTGIFTQISNGDEPTRERCFKFIATKLFAMGPTIDTKEIEEFIIDEIKKILQILETIVQNMLKQDVTADEFHLCMNILGSTKLGTTITGHAELVNLAKEQAELNADIDAITIEDEIVERFIQCATHAMPYFSNTIKSTEFVVYVCDKLLPLSTWNMIATTAGQDQVQLRLLKVFAEMCTFCDVLDNATQRIDNIYQVLREYMPLPQLKDDEDISSPPPSFQFSHAECLLYAVHTLGKKHPDSLSFVNDADKLKDFRSRLQYLARGTQGYIKKLEEAVKGKSAEDLKSEENQLKLTALKTTSNISTLIRDLFHSPPSFKHDIQLSWVKRKNNKIGSKRHAPITFDGKAENGKDEEKKTKNATDQKIYSPPSGKYSAKVQNYGNNQNNRQRSRNSGGGGGGYRNRRNFKKY</sequence>
<protein>
    <submittedName>
        <fullName evidence="4">Putative Apoptosis inhibitor 5</fullName>
    </submittedName>
</protein>
<dbReference type="GO" id="GO:0005634">
    <property type="term" value="C:nucleus"/>
    <property type="evidence" value="ECO:0007669"/>
    <property type="project" value="TreeGrafter"/>
</dbReference>
<reference evidence="4 5" key="1">
    <citation type="journal article" date="2015" name="Nat. Commun.">
        <title>Lucilia cuprina genome unlocks parasitic fly biology to underpin future interventions.</title>
        <authorList>
            <person name="Anstead C.A."/>
            <person name="Korhonen P.K."/>
            <person name="Young N.D."/>
            <person name="Hall R.S."/>
            <person name="Jex A.R."/>
            <person name="Murali S.C."/>
            <person name="Hughes D.S."/>
            <person name="Lee S.F."/>
            <person name="Perry T."/>
            <person name="Stroehlein A.J."/>
            <person name="Ansell B.R."/>
            <person name="Breugelmans B."/>
            <person name="Hofmann A."/>
            <person name="Qu J."/>
            <person name="Dugan S."/>
            <person name="Lee S.L."/>
            <person name="Chao H."/>
            <person name="Dinh H."/>
            <person name="Han Y."/>
            <person name="Doddapaneni H.V."/>
            <person name="Worley K.C."/>
            <person name="Muzny D.M."/>
            <person name="Ioannidis P."/>
            <person name="Waterhouse R.M."/>
            <person name="Zdobnov E.M."/>
            <person name="James P.J."/>
            <person name="Bagnall N.H."/>
            <person name="Kotze A.C."/>
            <person name="Gibbs R.A."/>
            <person name="Richards S."/>
            <person name="Batterham P."/>
            <person name="Gasser R.B."/>
        </authorList>
    </citation>
    <scope>NUCLEOTIDE SEQUENCE [LARGE SCALE GENOMIC DNA]</scope>
    <source>
        <strain evidence="4 5">LS</strain>
        <tissue evidence="4">Full body</tissue>
    </source>
</reference>
<dbReference type="GO" id="GO:0003723">
    <property type="term" value="F:RNA binding"/>
    <property type="evidence" value="ECO:0007669"/>
    <property type="project" value="TreeGrafter"/>
</dbReference>
<organism evidence="4 5">
    <name type="scientific">Lucilia cuprina</name>
    <name type="common">Green bottle fly</name>
    <name type="synonym">Australian sheep blowfly</name>
    <dbReference type="NCBI Taxonomy" id="7375"/>
    <lineage>
        <taxon>Eukaryota</taxon>
        <taxon>Metazoa</taxon>
        <taxon>Ecdysozoa</taxon>
        <taxon>Arthropoda</taxon>
        <taxon>Hexapoda</taxon>
        <taxon>Insecta</taxon>
        <taxon>Pterygota</taxon>
        <taxon>Neoptera</taxon>
        <taxon>Endopterygota</taxon>
        <taxon>Diptera</taxon>
        <taxon>Brachycera</taxon>
        <taxon>Muscomorpha</taxon>
        <taxon>Oestroidea</taxon>
        <taxon>Calliphoridae</taxon>
        <taxon>Luciliinae</taxon>
        <taxon>Lucilia</taxon>
    </lineage>
</organism>
<keyword evidence="2" id="KW-0053">Apoptosis</keyword>
<dbReference type="OrthoDB" id="19224at2759"/>
<dbReference type="PANTHER" id="PTHR12758">
    <property type="entry name" value="APOPTOSIS INHIBITOR 5-RELATED"/>
    <property type="match status" value="1"/>
</dbReference>